<proteinExistence type="predicted"/>
<keyword evidence="2" id="KW-1185">Reference proteome</keyword>
<evidence type="ECO:0000313" key="1">
    <source>
        <dbReference type="EMBL" id="MDJ1184486.1"/>
    </source>
</evidence>
<sequence length="81" mass="9837">MRADYQSLSESEQIESEFCFFPTVFIDFDTRTFYCSHPESHYLGFSNYLPERWQYKEVQNAIAFIPLNQRYSLINYRSKIE</sequence>
<organism evidence="1 2">
    <name type="scientific">Roseofilum casamattae BLCC-M143</name>
    <dbReference type="NCBI Taxonomy" id="3022442"/>
    <lineage>
        <taxon>Bacteria</taxon>
        <taxon>Bacillati</taxon>
        <taxon>Cyanobacteriota</taxon>
        <taxon>Cyanophyceae</taxon>
        <taxon>Desertifilales</taxon>
        <taxon>Desertifilaceae</taxon>
        <taxon>Roseofilum</taxon>
        <taxon>Roseofilum casamattae</taxon>
    </lineage>
</organism>
<evidence type="ECO:0000313" key="2">
    <source>
        <dbReference type="Proteomes" id="UP001232992"/>
    </source>
</evidence>
<dbReference type="RefSeq" id="WP_283759141.1">
    <property type="nucleotide sequence ID" value="NZ_JAQOSQ010000015.1"/>
</dbReference>
<accession>A0ABT7BZ96</accession>
<gene>
    <name evidence="1" type="ORF">PMH09_14965</name>
</gene>
<protein>
    <submittedName>
        <fullName evidence="1">Uncharacterized protein</fullName>
    </submittedName>
</protein>
<name>A0ABT7BZ96_9CYAN</name>
<dbReference type="EMBL" id="JAQOSQ010000015">
    <property type="protein sequence ID" value="MDJ1184486.1"/>
    <property type="molecule type" value="Genomic_DNA"/>
</dbReference>
<comment type="caution">
    <text evidence="1">The sequence shown here is derived from an EMBL/GenBank/DDBJ whole genome shotgun (WGS) entry which is preliminary data.</text>
</comment>
<dbReference type="Proteomes" id="UP001232992">
    <property type="component" value="Unassembled WGS sequence"/>
</dbReference>
<reference evidence="1 2" key="1">
    <citation type="submission" date="2023-01" db="EMBL/GenBank/DDBJ databases">
        <title>Novel diversity within Roseofilum (Cyanobacteria; Desertifilaceae) from marine benthic mats with descriptions of four novel species.</title>
        <authorList>
            <person name="Wang Y."/>
            <person name="Berthold D.E."/>
            <person name="Hu J."/>
            <person name="Lefler F.W."/>
            <person name="Laughinghouse H.D. IV."/>
        </authorList>
    </citation>
    <scope>NUCLEOTIDE SEQUENCE [LARGE SCALE GENOMIC DNA]</scope>
    <source>
        <strain evidence="1 2">BLCC-M143</strain>
    </source>
</reference>